<dbReference type="EMBL" id="JADEWL010000004">
    <property type="protein sequence ID" value="MBE9211492.1"/>
    <property type="molecule type" value="Genomic_DNA"/>
</dbReference>
<evidence type="ECO:0000313" key="3">
    <source>
        <dbReference type="EMBL" id="MBE9211492.1"/>
    </source>
</evidence>
<evidence type="ECO:0000313" key="4">
    <source>
        <dbReference type="Proteomes" id="UP000620559"/>
    </source>
</evidence>
<reference evidence="3" key="1">
    <citation type="submission" date="2020-10" db="EMBL/GenBank/DDBJ databases">
        <authorList>
            <person name="Castelo-Branco R."/>
            <person name="Eusebio N."/>
            <person name="Adriana R."/>
            <person name="Vieira A."/>
            <person name="Brugerolle De Fraissinette N."/>
            <person name="Rezende De Castro R."/>
            <person name="Schneider M.P."/>
            <person name="Vasconcelos V."/>
            <person name="Leao P.N."/>
        </authorList>
    </citation>
    <scope>NUCLEOTIDE SEQUENCE</scope>
    <source>
        <strain evidence="3">LEGE 06105</strain>
    </source>
</reference>
<proteinExistence type="predicted"/>
<dbReference type="AlphaFoldDB" id="A0A8J7JYC6"/>
<protein>
    <submittedName>
        <fullName evidence="3">Uncharacterized protein</fullName>
    </submittedName>
</protein>
<keyword evidence="2" id="KW-0812">Transmembrane</keyword>
<keyword evidence="4" id="KW-1185">Reference proteome</keyword>
<dbReference type="Proteomes" id="UP000620559">
    <property type="component" value="Unassembled WGS sequence"/>
</dbReference>
<name>A0A8J7JYC6_9CYAN</name>
<gene>
    <name evidence="3" type="ORF">IQ247_01955</name>
</gene>
<keyword evidence="2" id="KW-1133">Transmembrane helix</keyword>
<feature type="transmembrane region" description="Helical" evidence="2">
    <location>
        <begin position="62"/>
        <end position="91"/>
    </location>
</feature>
<keyword evidence="2" id="KW-0472">Membrane</keyword>
<feature type="region of interest" description="Disordered" evidence="1">
    <location>
        <begin position="1"/>
        <end position="36"/>
    </location>
</feature>
<evidence type="ECO:0000256" key="1">
    <source>
        <dbReference type="SAM" id="MobiDB-lite"/>
    </source>
</evidence>
<organism evidence="3 4">
    <name type="scientific">Plectonema cf. radiosum LEGE 06105</name>
    <dbReference type="NCBI Taxonomy" id="945769"/>
    <lineage>
        <taxon>Bacteria</taxon>
        <taxon>Bacillati</taxon>
        <taxon>Cyanobacteriota</taxon>
        <taxon>Cyanophyceae</taxon>
        <taxon>Oscillatoriophycideae</taxon>
        <taxon>Oscillatoriales</taxon>
        <taxon>Microcoleaceae</taxon>
        <taxon>Plectonema</taxon>
    </lineage>
</organism>
<evidence type="ECO:0000256" key="2">
    <source>
        <dbReference type="SAM" id="Phobius"/>
    </source>
</evidence>
<accession>A0A8J7JYC6</accession>
<comment type="caution">
    <text evidence="3">The sequence shown here is derived from an EMBL/GenBank/DDBJ whole genome shotgun (WGS) entry which is preliminary data.</text>
</comment>
<sequence length="500" mass="56824">MTKTSPSSNYDKKTGKQPNTKVRKLRKKIKKSQKNIQDKTVASTGIRSYSSRRQKIEKHKKMATSMLAIAILLASGGLVIALGWISILFIFNPQQVSWLNDFVPGWVKVGSTPEQRPHTIKQIQSEIQKQKRITGEIIALESDTDESFLLPVFRKRNNCHSDCQNIIELRTYHLATDFEWRSPTKKYYHLTSQFSVTGPEEDEVIAPLIDANVEKNPGSSIPLPISEIGRFDKDAPLQGIWYYLRGDRSWGTNQTAYGYILHYNRDRRSLQQMISWTSPTGDLPEWEQVTGDEEKELVVRQTVGLEPRLRVYQVQPSEYVINPIKLSEITLKPPGLNDGAYKDALLIAQSGLWTPAEQWLQFIQKQQKGKISSAAQAQIDLIRLHSQLTKKLADTSWASPSQQVLAYLIDGRWGEALKVFEASPQNTVEIKNLLKVDTGRLENRIDAALQVNPNRSEVQAWKALIIASQKSTNQADNWLNTQSKISQDSLTYIKKLLTKI</sequence>
<feature type="compositionally biased region" description="Basic residues" evidence="1">
    <location>
        <begin position="21"/>
        <end position="33"/>
    </location>
</feature>
<dbReference type="RefSeq" id="WP_193916505.1">
    <property type="nucleotide sequence ID" value="NZ_JADEWL010000004.1"/>
</dbReference>